<evidence type="ECO:0000256" key="5">
    <source>
        <dbReference type="ARBA" id="ARBA00023180"/>
    </source>
</evidence>
<sequence length="499" mass="57357">MASLYRRIFKRYAILNPRLILLVCAVIGCFTIYIVLLHSERDIRYFPVDSFVQLRSHDAKEPVQRQNSIDQPNGDQKQLLQQLQQQRESLKKQNGEILQQANNDDSMTQHFNEDVVNTFIGKYRLDFNYTLPPGVSPWEVPRKWATSRELLPDQAPELGAVLNMMATARITEADDPGRHTGNQLKLLLTLEGRQQVLFKPKWNARGFVWSDNLCNVHDIPYAEIAAFHLSRVLGFRRTPLAVGRVLKLSKEILPAATDYLRETVYNVPEANATCIYGHCYTCSKSESSWVDHLCTSDDTLEGVMILWMPEHLKLNEDYKDTHPWMRICYEREEVMDLLRNTSHCSAVQNSISQPPLYSKTRTNPFYNNSALFLDLIDASIFQYIINNADRKVSVMEGPDSVRSFVMMDNGKSFQNPHGDERLILAPLFQCCMVRQTTYERLRVLEKGVLSSVMREVLKADPVSPVLTDPHLTAMDRRLAHVILEIQECARTQGPSHVFR</sequence>
<evidence type="ECO:0000259" key="11">
    <source>
        <dbReference type="Pfam" id="PF06702"/>
    </source>
</evidence>
<evidence type="ECO:0000256" key="7">
    <source>
        <dbReference type="PIRSR" id="PIRSR624869-2"/>
    </source>
</evidence>
<evidence type="ECO:0000313" key="12">
    <source>
        <dbReference type="EMBL" id="KAK7115837.1"/>
    </source>
</evidence>
<comment type="cofactor">
    <cofactor evidence="8">
        <name>Mn(2+)</name>
        <dbReference type="ChEBI" id="CHEBI:29035"/>
    </cofactor>
</comment>
<keyword evidence="8" id="KW-0479">Metal-binding</keyword>
<proteinExistence type="inferred from homology"/>
<feature type="active site" evidence="6">
    <location>
        <position position="389"/>
    </location>
</feature>
<keyword evidence="7" id="KW-0067">ATP-binding</keyword>
<dbReference type="GO" id="GO:0005794">
    <property type="term" value="C:Golgi apparatus"/>
    <property type="evidence" value="ECO:0007669"/>
    <property type="project" value="UniProtKB-SubCell"/>
</dbReference>
<feature type="binding site" evidence="8">
    <location>
        <position position="218"/>
    </location>
    <ligand>
        <name>Mn(2+)</name>
        <dbReference type="ChEBI" id="CHEBI:29035"/>
    </ligand>
</feature>
<gene>
    <name evidence="12" type="ORF">V1264_001641</name>
</gene>
<accession>A0AAN9C1W7</accession>
<keyword evidence="10" id="KW-1133">Transmembrane helix</keyword>
<keyword evidence="4" id="KW-1015">Disulfide bond</keyword>
<evidence type="ECO:0000256" key="4">
    <source>
        <dbReference type="ARBA" id="ARBA00023157"/>
    </source>
</evidence>
<feature type="binding site" evidence="7">
    <location>
        <position position="183"/>
    </location>
    <ligand>
        <name>ATP</name>
        <dbReference type="ChEBI" id="CHEBI:30616"/>
    </ligand>
</feature>
<keyword evidence="13" id="KW-1185">Reference proteome</keyword>
<dbReference type="EMBL" id="JBAMIC010000001">
    <property type="protein sequence ID" value="KAK7115837.1"/>
    <property type="molecule type" value="Genomic_DNA"/>
</dbReference>
<comment type="subcellular location">
    <subcellularLocation>
        <location evidence="1">Golgi apparatus</location>
    </subcellularLocation>
</comment>
<name>A0AAN9C1W7_9CAEN</name>
<keyword evidence="10" id="KW-0812">Transmembrane</keyword>
<comment type="caution">
    <text evidence="12">The sequence shown here is derived from an EMBL/GenBank/DDBJ whole genome shotgun (WGS) entry which is preliminary data.</text>
</comment>
<dbReference type="InterPro" id="IPR024869">
    <property type="entry name" value="FAM20"/>
</dbReference>
<keyword evidence="7" id="KW-0547">Nucleotide-binding</keyword>
<dbReference type="GO" id="GO:0005524">
    <property type="term" value="F:ATP binding"/>
    <property type="evidence" value="ECO:0007669"/>
    <property type="project" value="UniProtKB-KW"/>
</dbReference>
<feature type="coiled-coil region" evidence="9">
    <location>
        <begin position="73"/>
        <end position="100"/>
    </location>
</feature>
<dbReference type="Proteomes" id="UP001374579">
    <property type="component" value="Unassembled WGS sequence"/>
</dbReference>
<evidence type="ECO:0000313" key="13">
    <source>
        <dbReference type="Proteomes" id="UP001374579"/>
    </source>
</evidence>
<evidence type="ECO:0000256" key="1">
    <source>
        <dbReference type="ARBA" id="ARBA00004555"/>
    </source>
</evidence>
<comment type="similarity">
    <text evidence="2">Belongs to the FAM20 family.</text>
</comment>
<evidence type="ECO:0000256" key="6">
    <source>
        <dbReference type="PIRSR" id="PIRSR624869-1"/>
    </source>
</evidence>
<dbReference type="PANTHER" id="PTHR12450:SF14">
    <property type="entry name" value="GLYCOSAMINOGLYCAN XYLOSYLKINASE"/>
    <property type="match status" value="1"/>
</dbReference>
<keyword evidence="5" id="KW-0325">Glycoprotein</keyword>
<feature type="binding site" evidence="7">
    <location>
        <position position="408"/>
    </location>
    <ligand>
        <name>ATP</name>
        <dbReference type="ChEBI" id="CHEBI:30616"/>
    </ligand>
</feature>
<organism evidence="12 13">
    <name type="scientific">Littorina saxatilis</name>
    <dbReference type="NCBI Taxonomy" id="31220"/>
    <lineage>
        <taxon>Eukaryota</taxon>
        <taxon>Metazoa</taxon>
        <taxon>Spiralia</taxon>
        <taxon>Lophotrochozoa</taxon>
        <taxon>Mollusca</taxon>
        <taxon>Gastropoda</taxon>
        <taxon>Caenogastropoda</taxon>
        <taxon>Littorinimorpha</taxon>
        <taxon>Littorinoidea</taxon>
        <taxon>Littorinidae</taxon>
        <taxon>Littorina</taxon>
    </lineage>
</organism>
<dbReference type="GO" id="GO:0046872">
    <property type="term" value="F:metal ion binding"/>
    <property type="evidence" value="ECO:0007669"/>
    <property type="project" value="UniProtKB-KW"/>
</dbReference>
<dbReference type="Pfam" id="PF06702">
    <property type="entry name" value="Fam20C"/>
    <property type="match status" value="1"/>
</dbReference>
<keyword evidence="10" id="KW-0472">Membrane</keyword>
<dbReference type="InterPro" id="IPR009581">
    <property type="entry name" value="FAM20_C"/>
</dbReference>
<evidence type="ECO:0000256" key="10">
    <source>
        <dbReference type="SAM" id="Phobius"/>
    </source>
</evidence>
<dbReference type="PANTHER" id="PTHR12450">
    <property type="entry name" value="DENTIN MATRIX PROTEIN 4 PROTEIN FAM20"/>
    <property type="match status" value="1"/>
</dbReference>
<keyword evidence="3" id="KW-0333">Golgi apparatus</keyword>
<feature type="binding site" evidence="7">
    <location>
        <position position="199"/>
    </location>
    <ligand>
        <name>ATP</name>
        <dbReference type="ChEBI" id="CHEBI:30616"/>
    </ligand>
</feature>
<evidence type="ECO:0000256" key="3">
    <source>
        <dbReference type="ARBA" id="ARBA00023034"/>
    </source>
</evidence>
<keyword evidence="9" id="KW-0175">Coiled coil</keyword>
<protein>
    <recommendedName>
        <fullName evidence="11">FAM20 C-terminal domain-containing protein</fullName>
    </recommendedName>
</protein>
<evidence type="ECO:0000256" key="2">
    <source>
        <dbReference type="ARBA" id="ARBA00006557"/>
    </source>
</evidence>
<feature type="binding site" evidence="8">
    <location>
        <position position="408"/>
    </location>
    <ligand>
        <name>Mn(2+)</name>
        <dbReference type="ChEBI" id="CHEBI:29035"/>
    </ligand>
</feature>
<feature type="transmembrane region" description="Helical" evidence="10">
    <location>
        <begin position="12"/>
        <end position="36"/>
    </location>
</feature>
<feature type="domain" description="FAM20 C-terminal" evidence="11">
    <location>
        <begin position="269"/>
        <end position="497"/>
    </location>
</feature>
<dbReference type="AlphaFoldDB" id="A0AAN9C1W7"/>
<evidence type="ECO:0000256" key="9">
    <source>
        <dbReference type="SAM" id="Coils"/>
    </source>
</evidence>
<evidence type="ECO:0000256" key="8">
    <source>
        <dbReference type="PIRSR" id="PIRSR624869-3"/>
    </source>
</evidence>
<dbReference type="PROSITE" id="PS51257">
    <property type="entry name" value="PROKAR_LIPOPROTEIN"/>
    <property type="match status" value="1"/>
</dbReference>
<reference evidence="12 13" key="1">
    <citation type="submission" date="2024-02" db="EMBL/GenBank/DDBJ databases">
        <title>Chromosome-scale genome assembly of the rough periwinkle Littorina saxatilis.</title>
        <authorList>
            <person name="De Jode A."/>
            <person name="Faria R."/>
            <person name="Formenti G."/>
            <person name="Sims Y."/>
            <person name="Smith T.P."/>
            <person name="Tracey A."/>
            <person name="Wood J.M.D."/>
            <person name="Zagrodzka Z.B."/>
            <person name="Johannesson K."/>
            <person name="Butlin R.K."/>
            <person name="Leder E.H."/>
        </authorList>
    </citation>
    <scope>NUCLEOTIDE SEQUENCE [LARGE SCALE GENOMIC DNA]</scope>
    <source>
        <strain evidence="12">Snail1</strain>
        <tissue evidence="12">Muscle</tissue>
    </source>
</reference>
<dbReference type="GO" id="GO:0016773">
    <property type="term" value="F:phosphotransferase activity, alcohol group as acceptor"/>
    <property type="evidence" value="ECO:0007669"/>
    <property type="project" value="TreeGrafter"/>
</dbReference>
<keyword evidence="8" id="KW-0464">Manganese</keyword>